<evidence type="ECO:0000313" key="3">
    <source>
        <dbReference type="Proteomes" id="UP001153069"/>
    </source>
</evidence>
<feature type="compositionally biased region" description="Polar residues" evidence="1">
    <location>
        <begin position="84"/>
        <end position="95"/>
    </location>
</feature>
<evidence type="ECO:0000256" key="1">
    <source>
        <dbReference type="SAM" id="MobiDB-lite"/>
    </source>
</evidence>
<feature type="compositionally biased region" description="Low complexity" evidence="1">
    <location>
        <begin position="29"/>
        <end position="41"/>
    </location>
</feature>
<dbReference type="EMBL" id="CAICTM010000912">
    <property type="protein sequence ID" value="CAB9518193.1"/>
    <property type="molecule type" value="Genomic_DNA"/>
</dbReference>
<dbReference type="AlphaFoldDB" id="A0A9N8ECA7"/>
<reference evidence="2" key="1">
    <citation type="submission" date="2020-06" db="EMBL/GenBank/DDBJ databases">
        <authorList>
            <consortium name="Plant Systems Biology data submission"/>
        </authorList>
    </citation>
    <scope>NUCLEOTIDE SEQUENCE</scope>
    <source>
        <strain evidence="2">D6</strain>
    </source>
</reference>
<name>A0A9N8ECA7_9STRA</name>
<proteinExistence type="predicted"/>
<feature type="region of interest" description="Disordered" evidence="1">
    <location>
        <begin position="1"/>
        <end position="118"/>
    </location>
</feature>
<organism evidence="2 3">
    <name type="scientific">Seminavis robusta</name>
    <dbReference type="NCBI Taxonomy" id="568900"/>
    <lineage>
        <taxon>Eukaryota</taxon>
        <taxon>Sar</taxon>
        <taxon>Stramenopiles</taxon>
        <taxon>Ochrophyta</taxon>
        <taxon>Bacillariophyta</taxon>
        <taxon>Bacillariophyceae</taxon>
        <taxon>Bacillariophycidae</taxon>
        <taxon>Naviculales</taxon>
        <taxon>Naviculaceae</taxon>
        <taxon>Seminavis</taxon>
    </lineage>
</organism>
<accession>A0A9N8ECA7</accession>
<evidence type="ECO:0000313" key="2">
    <source>
        <dbReference type="EMBL" id="CAB9518193.1"/>
    </source>
</evidence>
<keyword evidence="3" id="KW-1185">Reference proteome</keyword>
<comment type="caution">
    <text evidence="2">The sequence shown here is derived from an EMBL/GenBank/DDBJ whole genome shotgun (WGS) entry which is preliminary data.</text>
</comment>
<gene>
    <name evidence="2" type="ORF">SEMRO_914_G219520.1</name>
</gene>
<dbReference type="Proteomes" id="UP001153069">
    <property type="component" value="Unassembled WGS sequence"/>
</dbReference>
<sequence>MQLGLRSSGRKSSMRSSTGSGPTMDDSSKTGSSSNNGTSTSRKSRSEFLAQSMKEMDPQKMIELLEMYGQSSEGDNHGFDCLQSIKNSSQTSMSSLPEVAPPKKHKKSKKSSNFSKAA</sequence>
<protein>
    <submittedName>
        <fullName evidence="2">Uncharacterized protein</fullName>
    </submittedName>
</protein>